<evidence type="ECO:0000256" key="2">
    <source>
        <dbReference type="ARBA" id="ARBA00022729"/>
    </source>
</evidence>
<evidence type="ECO:0000256" key="4">
    <source>
        <dbReference type="ARBA" id="ARBA00023139"/>
    </source>
</evidence>
<accession>A0A7X5RKH0</accession>
<dbReference type="Pfam" id="PF13627">
    <property type="entry name" value="LptM_cons"/>
    <property type="match status" value="1"/>
</dbReference>
<protein>
    <recommendedName>
        <fullName evidence="10">Lipoprotein</fullName>
    </recommendedName>
</protein>
<proteinExistence type="predicted"/>
<evidence type="ECO:0000313" key="9">
    <source>
        <dbReference type="Proteomes" id="UP000470213"/>
    </source>
</evidence>
<keyword evidence="9" id="KW-1185">Reference proteome</keyword>
<dbReference type="InterPro" id="IPR032831">
    <property type="entry name" value="LptM_cons"/>
</dbReference>
<sequence>MIAAFVLAFAGFFVLKKCVVLSVIAIALTGCGYKGALYIPDAPSKNTPLDTSDEAALKNKTQAPPATLGDVN</sequence>
<evidence type="ECO:0008006" key="10">
    <source>
        <dbReference type="Google" id="ProtNLM"/>
    </source>
</evidence>
<keyword evidence="4" id="KW-0564">Palmitate</keyword>
<keyword evidence="3" id="KW-0472">Membrane</keyword>
<evidence type="ECO:0000256" key="5">
    <source>
        <dbReference type="ARBA" id="ARBA00023237"/>
    </source>
</evidence>
<evidence type="ECO:0000256" key="7">
    <source>
        <dbReference type="SAM" id="MobiDB-lite"/>
    </source>
</evidence>
<keyword evidence="2" id="KW-0732">Signal</keyword>
<name>A0A7X5RKH0_9ALTE</name>
<comment type="caution">
    <text evidence="8">The sequence shown here is derived from an EMBL/GenBank/DDBJ whole genome shotgun (WGS) entry which is preliminary data.</text>
</comment>
<evidence type="ECO:0000256" key="3">
    <source>
        <dbReference type="ARBA" id="ARBA00023136"/>
    </source>
</evidence>
<dbReference type="NCBIfam" id="NF047847">
    <property type="entry name" value="SS_mature_LptM"/>
    <property type="match status" value="1"/>
</dbReference>
<organism evidence="8 9">
    <name type="scientific">Alteromonas profundi</name>
    <dbReference type="NCBI Taxonomy" id="2696062"/>
    <lineage>
        <taxon>Bacteria</taxon>
        <taxon>Pseudomonadati</taxon>
        <taxon>Pseudomonadota</taxon>
        <taxon>Gammaproteobacteria</taxon>
        <taxon>Alteromonadales</taxon>
        <taxon>Alteromonadaceae</taxon>
        <taxon>Alteromonas/Salinimonas group</taxon>
        <taxon>Alteromonas</taxon>
    </lineage>
</organism>
<dbReference type="GO" id="GO:0009279">
    <property type="term" value="C:cell outer membrane"/>
    <property type="evidence" value="ECO:0007669"/>
    <property type="project" value="UniProtKB-SubCell"/>
</dbReference>
<evidence type="ECO:0000313" key="8">
    <source>
        <dbReference type="EMBL" id="NDV90390.1"/>
    </source>
</evidence>
<keyword evidence="5" id="KW-0998">Cell outer membrane</keyword>
<dbReference type="AlphaFoldDB" id="A0A7X5RKH0"/>
<gene>
    <name evidence="8" type="ORF">GTH32_04165</name>
</gene>
<comment type="subcellular location">
    <subcellularLocation>
        <location evidence="1">Cell outer membrane</location>
        <topology evidence="1">Lipid-anchor</topology>
    </subcellularLocation>
</comment>
<feature type="region of interest" description="Disordered" evidence="7">
    <location>
        <begin position="47"/>
        <end position="72"/>
    </location>
</feature>
<evidence type="ECO:0000256" key="1">
    <source>
        <dbReference type="ARBA" id="ARBA00004459"/>
    </source>
</evidence>
<evidence type="ECO:0000256" key="6">
    <source>
        <dbReference type="ARBA" id="ARBA00023288"/>
    </source>
</evidence>
<reference evidence="8 9" key="1">
    <citation type="submission" date="2020-01" db="EMBL/GenBank/DDBJ databases">
        <authorList>
            <person name="Chen J."/>
            <person name="Zhu S."/>
            <person name="Yang J."/>
        </authorList>
    </citation>
    <scope>NUCLEOTIDE SEQUENCE [LARGE SCALE GENOMIC DNA]</scope>
    <source>
        <strain evidence="8 9">345S023</strain>
    </source>
</reference>
<dbReference type="EMBL" id="JAAAWN010000004">
    <property type="protein sequence ID" value="NDV90390.1"/>
    <property type="molecule type" value="Genomic_DNA"/>
</dbReference>
<dbReference type="Proteomes" id="UP000470213">
    <property type="component" value="Unassembled WGS sequence"/>
</dbReference>
<keyword evidence="6" id="KW-0449">Lipoprotein</keyword>